<evidence type="ECO:0000259" key="3">
    <source>
        <dbReference type="PROSITE" id="PS50887"/>
    </source>
</evidence>
<dbReference type="PANTHER" id="PTHR33121">
    <property type="entry name" value="CYCLIC DI-GMP PHOSPHODIESTERASE PDEF"/>
    <property type="match status" value="1"/>
</dbReference>
<dbReference type="SMART" id="SM00267">
    <property type="entry name" value="GGDEF"/>
    <property type="match status" value="1"/>
</dbReference>
<dbReference type="InterPro" id="IPR029787">
    <property type="entry name" value="Nucleotide_cyclase"/>
</dbReference>
<dbReference type="PANTHER" id="PTHR33121:SF70">
    <property type="entry name" value="SIGNALING PROTEIN YKOW"/>
    <property type="match status" value="1"/>
</dbReference>
<feature type="transmembrane region" description="Helical" evidence="1">
    <location>
        <begin position="12"/>
        <end position="35"/>
    </location>
</feature>
<evidence type="ECO:0000313" key="4">
    <source>
        <dbReference type="EMBL" id="MBB5184813.1"/>
    </source>
</evidence>
<dbReference type="InterPro" id="IPR050706">
    <property type="entry name" value="Cyclic-di-GMP_PDE-like"/>
</dbReference>
<dbReference type="InterPro" id="IPR000160">
    <property type="entry name" value="GGDEF_dom"/>
</dbReference>
<accession>A0A7W8D081</accession>
<organism evidence="4 5">
    <name type="scientific">Faecalicoccus acidiformans</name>
    <dbReference type="NCBI Taxonomy" id="915173"/>
    <lineage>
        <taxon>Bacteria</taxon>
        <taxon>Bacillati</taxon>
        <taxon>Bacillota</taxon>
        <taxon>Erysipelotrichia</taxon>
        <taxon>Erysipelotrichales</taxon>
        <taxon>Erysipelotrichaceae</taxon>
        <taxon>Faecalicoccus</taxon>
    </lineage>
</organism>
<sequence length="760" mass="87797">MDEKVLKKRLQRMMGFAIGVGFALVMAGFVFVNMISSTLESATQENMQAETDEYVKRLNKQIDSDYQLLDTAATLISDSNLEMNDNFVTILDEANRDNDFLSMCYFSTSGQGFIVTLGHDPSWNVNLSDLNDEIQRVVQKSFQGENGLSNLFVGDYTQEKVFLYSVPVYKENQIVGALAATDHVEIFGDILDGEGVMGGTGRIHLLNSQGDFLIRSSDPINDHDVDSIFDPTYGELQFHKEEYQEAMEKQESLYFSFVYDSIPYRMYLAPVGINNWYMCSVNSVQQSNAFVYQIVEILAIFFLIVVGLVAFILFYGYRMVGKHNHQLFQLAYYDQLTGYYNFIYFQQLAKKRVSLHPDGCLTCLNVRQFKFINEIFGREAADRFLKHMADQIASSLKKGEFFCRESADFFYLYLFDRDENVLQRRLQEILDKITNYEEVSDQNYRIMMSCGAVISDQRKMVYSFDQMMTHVMYALDKAKETHQNTIWFFDAKLHEQEVMNNYIEGNMYQALENQEFKVYLQPKMDLETGKLAGAEALVRWQRSDGSIIVPGEFIPLFENNGFCAKLDLYMFEKVCGWIRSWLDQKIEPVEISINQTKRIFFDGRYLQDLQDILKRYQVPASLITLEILEGTALEDVDRFNERIRQLKSLGFHISMDDFGSGYSSLNTLSKLDIDELKIDRGFLMTVSSQRNSKEKVIMETVIQLAKRLELRTVAEGVETQEDEALIRGLQCDYGQGYLYSRPLPAEDFTTLYLESREGKA</sequence>
<dbReference type="PROSITE" id="PS50883">
    <property type="entry name" value="EAL"/>
    <property type="match status" value="1"/>
</dbReference>
<dbReference type="RefSeq" id="WP_183375142.1">
    <property type="nucleotide sequence ID" value="NZ_JACHHD010000007.1"/>
</dbReference>
<dbReference type="CDD" id="cd01948">
    <property type="entry name" value="EAL"/>
    <property type="match status" value="1"/>
</dbReference>
<dbReference type="PROSITE" id="PS50887">
    <property type="entry name" value="GGDEF"/>
    <property type="match status" value="1"/>
</dbReference>
<dbReference type="EMBL" id="JACHHD010000007">
    <property type="protein sequence ID" value="MBB5184813.1"/>
    <property type="molecule type" value="Genomic_DNA"/>
</dbReference>
<dbReference type="AlphaFoldDB" id="A0A7W8D081"/>
<comment type="caution">
    <text evidence="4">The sequence shown here is derived from an EMBL/GenBank/DDBJ whole genome shotgun (WGS) entry which is preliminary data.</text>
</comment>
<dbReference type="InterPro" id="IPR043128">
    <property type="entry name" value="Rev_trsase/Diguanyl_cyclase"/>
</dbReference>
<dbReference type="Proteomes" id="UP000521313">
    <property type="component" value="Unassembled WGS sequence"/>
</dbReference>
<reference evidence="4 5" key="1">
    <citation type="submission" date="2020-08" db="EMBL/GenBank/DDBJ databases">
        <title>Genomic Encyclopedia of Type Strains, Phase IV (KMG-IV): sequencing the most valuable type-strain genomes for metagenomic binning, comparative biology and taxonomic classification.</title>
        <authorList>
            <person name="Goeker M."/>
        </authorList>
    </citation>
    <scope>NUCLEOTIDE SEQUENCE [LARGE SCALE GENOMIC DNA]</scope>
    <source>
        <strain evidence="4 5">DSM 26963</strain>
    </source>
</reference>
<evidence type="ECO:0000313" key="5">
    <source>
        <dbReference type="Proteomes" id="UP000521313"/>
    </source>
</evidence>
<evidence type="ECO:0000259" key="2">
    <source>
        <dbReference type="PROSITE" id="PS50883"/>
    </source>
</evidence>
<dbReference type="InterPro" id="IPR001633">
    <property type="entry name" value="EAL_dom"/>
</dbReference>
<name>A0A7W8D081_9FIRM</name>
<feature type="transmembrane region" description="Helical" evidence="1">
    <location>
        <begin position="290"/>
        <end position="317"/>
    </location>
</feature>
<gene>
    <name evidence="4" type="ORF">HNQ43_000859</name>
</gene>
<dbReference type="NCBIfam" id="TIGR00254">
    <property type="entry name" value="GGDEF"/>
    <property type="match status" value="1"/>
</dbReference>
<dbReference type="CDD" id="cd01949">
    <property type="entry name" value="GGDEF"/>
    <property type="match status" value="1"/>
</dbReference>
<feature type="domain" description="GGDEF" evidence="3">
    <location>
        <begin position="357"/>
        <end position="491"/>
    </location>
</feature>
<evidence type="ECO:0000256" key="1">
    <source>
        <dbReference type="SAM" id="Phobius"/>
    </source>
</evidence>
<keyword evidence="1" id="KW-0472">Membrane</keyword>
<feature type="domain" description="EAL" evidence="2">
    <location>
        <begin position="500"/>
        <end position="756"/>
    </location>
</feature>
<dbReference type="GO" id="GO:0071111">
    <property type="term" value="F:cyclic-guanylate-specific phosphodiesterase activity"/>
    <property type="evidence" value="ECO:0007669"/>
    <property type="project" value="InterPro"/>
</dbReference>
<protein>
    <submittedName>
        <fullName evidence="4">Diguanylate cyclase (GGDEF)-like protein</fullName>
    </submittedName>
</protein>
<keyword evidence="1" id="KW-0812">Transmembrane</keyword>
<dbReference type="SUPFAM" id="SSF141868">
    <property type="entry name" value="EAL domain-like"/>
    <property type="match status" value="1"/>
</dbReference>
<dbReference type="Pfam" id="PF00563">
    <property type="entry name" value="EAL"/>
    <property type="match status" value="1"/>
</dbReference>
<dbReference type="Gene3D" id="3.30.70.270">
    <property type="match status" value="1"/>
</dbReference>
<dbReference type="SMART" id="SM00052">
    <property type="entry name" value="EAL"/>
    <property type="match status" value="1"/>
</dbReference>
<dbReference type="Gene3D" id="3.20.20.450">
    <property type="entry name" value="EAL domain"/>
    <property type="match status" value="1"/>
</dbReference>
<dbReference type="SUPFAM" id="SSF55073">
    <property type="entry name" value="Nucleotide cyclase"/>
    <property type="match status" value="1"/>
</dbReference>
<dbReference type="Pfam" id="PF00990">
    <property type="entry name" value="GGDEF"/>
    <property type="match status" value="1"/>
</dbReference>
<dbReference type="InterPro" id="IPR035919">
    <property type="entry name" value="EAL_sf"/>
</dbReference>
<keyword evidence="1" id="KW-1133">Transmembrane helix</keyword>
<proteinExistence type="predicted"/>
<dbReference type="Gene3D" id="3.30.450.20">
    <property type="entry name" value="PAS domain"/>
    <property type="match status" value="1"/>
</dbReference>